<gene>
    <name evidence="3" type="ordered locus">Acid345_2884</name>
</gene>
<protein>
    <submittedName>
        <fullName evidence="3">Transcriptional regulator, CopG/Arc/MetJ DNA-binding domain protein</fullName>
    </submittedName>
</protein>
<evidence type="ECO:0000313" key="3">
    <source>
        <dbReference type="EMBL" id="ABF41885.1"/>
    </source>
</evidence>
<dbReference type="InterPro" id="IPR038296">
    <property type="entry name" value="ParD_sf"/>
</dbReference>
<organism evidence="3 4">
    <name type="scientific">Koribacter versatilis (strain Ellin345)</name>
    <dbReference type="NCBI Taxonomy" id="204669"/>
    <lineage>
        <taxon>Bacteria</taxon>
        <taxon>Pseudomonadati</taxon>
        <taxon>Acidobacteriota</taxon>
        <taxon>Terriglobia</taxon>
        <taxon>Terriglobales</taxon>
        <taxon>Candidatus Korobacteraceae</taxon>
        <taxon>Candidatus Korobacter</taxon>
    </lineage>
</organism>
<dbReference type="PANTHER" id="PTHR36582">
    <property type="entry name" value="ANTITOXIN PARD"/>
    <property type="match status" value="1"/>
</dbReference>
<dbReference type="GO" id="GO:0006355">
    <property type="term" value="P:regulation of DNA-templated transcription"/>
    <property type="evidence" value="ECO:0007669"/>
    <property type="project" value="InterPro"/>
</dbReference>
<dbReference type="PANTHER" id="PTHR36582:SF2">
    <property type="entry name" value="ANTITOXIN PARD"/>
    <property type="match status" value="1"/>
</dbReference>
<dbReference type="OrthoDB" id="515108at2"/>
<dbReference type="KEGG" id="aba:Acid345_2884"/>
<reference evidence="3 4" key="1">
    <citation type="journal article" date="2009" name="Appl. Environ. Microbiol.">
        <title>Three genomes from the phylum Acidobacteria provide insight into the lifestyles of these microorganisms in soils.</title>
        <authorList>
            <person name="Ward N.L."/>
            <person name="Challacombe J.F."/>
            <person name="Janssen P.H."/>
            <person name="Henrissat B."/>
            <person name="Coutinho P.M."/>
            <person name="Wu M."/>
            <person name="Xie G."/>
            <person name="Haft D.H."/>
            <person name="Sait M."/>
            <person name="Badger J."/>
            <person name="Barabote R.D."/>
            <person name="Bradley B."/>
            <person name="Brettin T.S."/>
            <person name="Brinkac L.M."/>
            <person name="Bruce D."/>
            <person name="Creasy T."/>
            <person name="Daugherty S.C."/>
            <person name="Davidsen T.M."/>
            <person name="DeBoy R.T."/>
            <person name="Detter J.C."/>
            <person name="Dodson R.J."/>
            <person name="Durkin A.S."/>
            <person name="Ganapathy A."/>
            <person name="Gwinn-Giglio M."/>
            <person name="Han C.S."/>
            <person name="Khouri H."/>
            <person name="Kiss H."/>
            <person name="Kothari S.P."/>
            <person name="Madupu R."/>
            <person name="Nelson K.E."/>
            <person name="Nelson W.C."/>
            <person name="Paulsen I."/>
            <person name="Penn K."/>
            <person name="Ren Q."/>
            <person name="Rosovitz M.J."/>
            <person name="Selengut J.D."/>
            <person name="Shrivastava S."/>
            <person name="Sullivan S.A."/>
            <person name="Tapia R."/>
            <person name="Thompson L.S."/>
            <person name="Watkins K.L."/>
            <person name="Yang Q."/>
            <person name="Yu C."/>
            <person name="Zafar N."/>
            <person name="Zhou L."/>
            <person name="Kuske C.R."/>
        </authorList>
    </citation>
    <scope>NUCLEOTIDE SEQUENCE [LARGE SCALE GENOMIC DNA]</scope>
    <source>
        <strain evidence="3 4">Ellin345</strain>
    </source>
</reference>
<keyword evidence="3" id="KW-0238">DNA-binding</keyword>
<dbReference type="Gene3D" id="6.10.10.120">
    <property type="entry name" value="Antitoxin ParD1-like"/>
    <property type="match status" value="1"/>
</dbReference>
<dbReference type="SUPFAM" id="SSF47598">
    <property type="entry name" value="Ribbon-helix-helix"/>
    <property type="match status" value="1"/>
</dbReference>
<dbReference type="Proteomes" id="UP000002432">
    <property type="component" value="Chromosome"/>
</dbReference>
<dbReference type="RefSeq" id="WP_011523686.1">
    <property type="nucleotide sequence ID" value="NC_008009.1"/>
</dbReference>
<dbReference type="EnsemblBacteria" id="ABF41885">
    <property type="protein sequence ID" value="ABF41885"/>
    <property type="gene ID" value="Acid345_2884"/>
</dbReference>
<dbReference type="HOGENOM" id="CLU_144805_3_0_0"/>
<dbReference type="STRING" id="204669.Acid345_2884"/>
<dbReference type="InterPro" id="IPR022789">
    <property type="entry name" value="ParD"/>
</dbReference>
<evidence type="ECO:0000256" key="1">
    <source>
        <dbReference type="ARBA" id="ARBA00008580"/>
    </source>
</evidence>
<dbReference type="NCBIfam" id="TIGR02606">
    <property type="entry name" value="antidote_CC2985"/>
    <property type="match status" value="1"/>
</dbReference>
<dbReference type="EMBL" id="CP000360">
    <property type="protein sequence ID" value="ABF41885.1"/>
    <property type="molecule type" value="Genomic_DNA"/>
</dbReference>
<comment type="similarity">
    <text evidence="1">Belongs to the ParD antitoxin family.</text>
</comment>
<evidence type="ECO:0000256" key="2">
    <source>
        <dbReference type="ARBA" id="ARBA00022649"/>
    </source>
</evidence>
<dbReference type="AlphaFoldDB" id="Q1IML5"/>
<keyword evidence="4" id="KW-1185">Reference proteome</keyword>
<sequence>MTSLNISLPKSLKSYVEGQVSSGDFGTPSEYIRDLIRQDKEKRKAALERELLKGLEGPRFELSLDEARKKGLVNVLREKARKR</sequence>
<dbReference type="eggNOG" id="COG3609">
    <property type="taxonomic scope" value="Bacteria"/>
</dbReference>
<evidence type="ECO:0000313" key="4">
    <source>
        <dbReference type="Proteomes" id="UP000002432"/>
    </source>
</evidence>
<name>Q1IML5_KORVE</name>
<dbReference type="GO" id="GO:0003677">
    <property type="term" value="F:DNA binding"/>
    <property type="evidence" value="ECO:0007669"/>
    <property type="project" value="UniProtKB-KW"/>
</dbReference>
<dbReference type="InterPro" id="IPR010985">
    <property type="entry name" value="Ribbon_hlx_hlx"/>
</dbReference>
<proteinExistence type="inferred from homology"/>
<keyword evidence="2" id="KW-1277">Toxin-antitoxin system</keyword>
<accession>Q1IML5</accession>